<feature type="transmembrane region" description="Helical" evidence="6">
    <location>
        <begin position="379"/>
        <end position="401"/>
    </location>
</feature>
<evidence type="ECO:0000259" key="7">
    <source>
        <dbReference type="PROSITE" id="PS50850"/>
    </source>
</evidence>
<feature type="transmembrane region" description="Helical" evidence="6">
    <location>
        <begin position="98"/>
        <end position="114"/>
    </location>
</feature>
<dbReference type="PROSITE" id="PS50850">
    <property type="entry name" value="MFS"/>
    <property type="match status" value="1"/>
</dbReference>
<evidence type="ECO:0000256" key="1">
    <source>
        <dbReference type="ARBA" id="ARBA00004141"/>
    </source>
</evidence>
<feature type="transmembrane region" description="Helical" evidence="6">
    <location>
        <begin position="413"/>
        <end position="438"/>
    </location>
</feature>
<dbReference type="PANTHER" id="PTHR43791:SF36">
    <property type="entry name" value="TRANSPORTER, PUTATIVE (AFU_ORTHOLOGUE AFUA_6G08340)-RELATED"/>
    <property type="match status" value="1"/>
</dbReference>
<evidence type="ECO:0000256" key="3">
    <source>
        <dbReference type="ARBA" id="ARBA00022692"/>
    </source>
</evidence>
<dbReference type="AlphaFoldDB" id="A0A7Z2JGT6"/>
<keyword evidence="4 6" id="KW-1133">Transmembrane helix</keyword>
<dbReference type="Pfam" id="PF07690">
    <property type="entry name" value="MFS_1"/>
    <property type="match status" value="1"/>
</dbReference>
<evidence type="ECO:0000256" key="5">
    <source>
        <dbReference type="ARBA" id="ARBA00023136"/>
    </source>
</evidence>
<feature type="transmembrane region" description="Helical" evidence="6">
    <location>
        <begin position="289"/>
        <end position="310"/>
    </location>
</feature>
<evidence type="ECO:0000256" key="4">
    <source>
        <dbReference type="ARBA" id="ARBA00022989"/>
    </source>
</evidence>
<dbReference type="OrthoDB" id="5441967at2"/>
<sequence length="445" mass="47845">MQPTASDVYDPVGVSVEKSTYAKVHLRILLPLAICFMLAFIDRINVGFAYIHMRGDIGLTDAAYGLGVGLFFVSYTLFEVPSNLLLTRVGARKTISRIMILWGLISSSTMFAHTPTQFFIARLALGAAEAGFFPGAMLILTYWYPANKRARAIALFSLAVPAAGMFGSPLSGWIMHTFNDVAGLRDWQWLFLIEGILPVVVGVAMFFFLTDSPAQARWLSADEKALVTGLLDAEQKAKGYSDKTHHFGAALKSPKLYIVALAYFPVAWVGSVLNYWGPLMLKQLGGGTILNIGLLLAIPSIAGAIGMLIVCRSSDKRMERRWHWAISALVTACAVVYLSQIHHDLYGALITLAAINIGYLCIAALFFTIPTAFLSGSAAAGGLALVSAMGQVGGFLAPIVIGHVKQSTGSFALALMLVAALLLVAACFVIFLIPAGIFGKDSRLR</sequence>
<dbReference type="CDD" id="cd17319">
    <property type="entry name" value="MFS_ExuT_GudP_like"/>
    <property type="match status" value="1"/>
</dbReference>
<keyword evidence="3 6" id="KW-0812">Transmembrane</keyword>
<feature type="transmembrane region" description="Helical" evidence="6">
    <location>
        <begin position="322"/>
        <end position="339"/>
    </location>
</feature>
<dbReference type="KEGG" id="pacs:FAZ98_16270"/>
<feature type="transmembrane region" description="Helical" evidence="6">
    <location>
        <begin position="120"/>
        <end position="140"/>
    </location>
</feature>
<feature type="transmembrane region" description="Helical" evidence="6">
    <location>
        <begin position="152"/>
        <end position="175"/>
    </location>
</feature>
<dbReference type="Proteomes" id="UP000433577">
    <property type="component" value="Chromosome 2"/>
</dbReference>
<name>A0A7Z2JGT6_9BURK</name>
<feature type="transmembrane region" description="Helical" evidence="6">
    <location>
        <begin position="28"/>
        <end position="51"/>
    </location>
</feature>
<dbReference type="InterPro" id="IPR036259">
    <property type="entry name" value="MFS_trans_sf"/>
</dbReference>
<feature type="domain" description="Major facilitator superfamily (MFS) profile" evidence="7">
    <location>
        <begin position="28"/>
        <end position="437"/>
    </location>
</feature>
<feature type="transmembrane region" description="Helical" evidence="6">
    <location>
        <begin position="63"/>
        <end position="86"/>
    </location>
</feature>
<dbReference type="PANTHER" id="PTHR43791">
    <property type="entry name" value="PERMEASE-RELATED"/>
    <property type="match status" value="1"/>
</dbReference>
<dbReference type="EMBL" id="CP046914">
    <property type="protein sequence ID" value="QGZ63353.1"/>
    <property type="molecule type" value="Genomic_DNA"/>
</dbReference>
<feature type="transmembrane region" description="Helical" evidence="6">
    <location>
        <begin position="345"/>
        <end position="367"/>
    </location>
</feature>
<protein>
    <submittedName>
        <fullName evidence="8">MFS transporter</fullName>
    </submittedName>
</protein>
<keyword evidence="2" id="KW-0813">Transport</keyword>
<reference evidence="8 9" key="1">
    <citation type="submission" date="2019-12" db="EMBL/GenBank/DDBJ databases">
        <title>Paraburkholderia acidiphila 7Q-K02 sp. nov and Paraburkholderia acidisoli DHF22 sp. nov., two strains isolated from forest soil.</title>
        <authorList>
            <person name="Gao Z."/>
            <person name="Qiu L."/>
        </authorList>
    </citation>
    <scope>NUCLEOTIDE SEQUENCE [LARGE SCALE GENOMIC DNA]</scope>
    <source>
        <strain evidence="8 9">DHF22</strain>
    </source>
</reference>
<gene>
    <name evidence="8" type="ORF">FAZ98_16270</name>
</gene>
<dbReference type="InterPro" id="IPR020846">
    <property type="entry name" value="MFS_dom"/>
</dbReference>
<dbReference type="Gene3D" id="1.20.1250.20">
    <property type="entry name" value="MFS general substrate transporter like domains"/>
    <property type="match status" value="2"/>
</dbReference>
<dbReference type="InterPro" id="IPR011701">
    <property type="entry name" value="MFS"/>
</dbReference>
<keyword evidence="9" id="KW-1185">Reference proteome</keyword>
<dbReference type="GO" id="GO:0016020">
    <property type="term" value="C:membrane"/>
    <property type="evidence" value="ECO:0007669"/>
    <property type="project" value="UniProtKB-SubCell"/>
</dbReference>
<dbReference type="FunFam" id="1.20.1250.20:FF:000018">
    <property type="entry name" value="MFS transporter permease"/>
    <property type="match status" value="1"/>
</dbReference>
<accession>A0A7Z2JGT6</accession>
<organism evidence="8 9">
    <name type="scientific">Paraburkholderia acidisoli</name>
    <dbReference type="NCBI Taxonomy" id="2571748"/>
    <lineage>
        <taxon>Bacteria</taxon>
        <taxon>Pseudomonadati</taxon>
        <taxon>Pseudomonadota</taxon>
        <taxon>Betaproteobacteria</taxon>
        <taxon>Burkholderiales</taxon>
        <taxon>Burkholderiaceae</taxon>
        <taxon>Paraburkholderia</taxon>
    </lineage>
</organism>
<evidence type="ECO:0000256" key="2">
    <source>
        <dbReference type="ARBA" id="ARBA00022448"/>
    </source>
</evidence>
<dbReference type="SUPFAM" id="SSF103473">
    <property type="entry name" value="MFS general substrate transporter"/>
    <property type="match status" value="1"/>
</dbReference>
<dbReference type="RefSeq" id="WP_158952346.1">
    <property type="nucleotide sequence ID" value="NZ_CP046914.1"/>
</dbReference>
<feature type="transmembrane region" description="Helical" evidence="6">
    <location>
        <begin position="187"/>
        <end position="209"/>
    </location>
</feature>
<feature type="transmembrane region" description="Helical" evidence="6">
    <location>
        <begin position="256"/>
        <end position="277"/>
    </location>
</feature>
<proteinExistence type="predicted"/>
<keyword evidence="5 6" id="KW-0472">Membrane</keyword>
<evidence type="ECO:0000313" key="8">
    <source>
        <dbReference type="EMBL" id="QGZ63353.1"/>
    </source>
</evidence>
<comment type="subcellular location">
    <subcellularLocation>
        <location evidence="1">Membrane</location>
        <topology evidence="1">Multi-pass membrane protein</topology>
    </subcellularLocation>
</comment>
<evidence type="ECO:0000313" key="9">
    <source>
        <dbReference type="Proteomes" id="UP000433577"/>
    </source>
</evidence>
<evidence type="ECO:0000256" key="6">
    <source>
        <dbReference type="SAM" id="Phobius"/>
    </source>
</evidence>
<dbReference type="GO" id="GO:0022857">
    <property type="term" value="F:transmembrane transporter activity"/>
    <property type="evidence" value="ECO:0007669"/>
    <property type="project" value="InterPro"/>
</dbReference>